<accession>A0A0K9UX09</accession>
<keyword evidence="1" id="KW-1133">Transmembrane helix</keyword>
<dbReference type="EMBL" id="AAUT02000008">
    <property type="protein sequence ID" value="KNA60821.1"/>
    <property type="molecule type" value="Genomic_DNA"/>
</dbReference>
<reference evidence="2 3" key="1">
    <citation type="submission" date="2007-01" db="EMBL/GenBank/DDBJ databases">
        <authorList>
            <person name="Kobayashi T."/>
            <person name="Suzuki M."/>
            <person name="Inoue H."/>
            <person name="Itai R.N."/>
            <person name="Takahashi M."/>
            <person name="Nakanishi H."/>
            <person name="Mori S."/>
            <person name="Nishizawa N.K."/>
        </authorList>
    </citation>
    <scope>NUCLEOTIDE SEQUENCE [LARGE SCALE GENOMIC DNA]</scope>
    <source>
        <strain evidence="2 3">2740-80</strain>
    </source>
</reference>
<proteinExistence type="predicted"/>
<dbReference type="RefSeq" id="WP_000174843.1">
    <property type="nucleotide sequence ID" value="NZ_CP016325.1"/>
</dbReference>
<evidence type="ECO:0000256" key="1">
    <source>
        <dbReference type="SAM" id="Phobius"/>
    </source>
</evidence>
<evidence type="ECO:0000313" key="3">
    <source>
        <dbReference type="Proteomes" id="UP000003017"/>
    </source>
</evidence>
<feature type="transmembrane region" description="Helical" evidence="1">
    <location>
        <begin position="6"/>
        <end position="29"/>
    </location>
</feature>
<keyword evidence="1" id="KW-0472">Membrane</keyword>
<sequence>MTLQDLSNLGTFIAAVATTGSVILALVTYRKSTQRDALKGVRTQIATYRIKYEEVDDLLNTSAHVGLGMAIAQELEALVPDSKSTEAVISFLEDESNVNFLTQACYLGLENATKIQEAIKISNELQLLSASGQEMYPITSKLISILSLYPSSVLAALNETEYLTNLFQDEDAIASLKSRVEGEENRPTVFREIALWITLVADRLCGNVSDRIAENAQPIVEIVSNIFESSTDQKLLKLSKAERRQQEKIFSRLRRDDIEEPHEIIFELLKFYKPYLDSEDWDTLVECKTLLGVVHQEAAELDT</sequence>
<organism evidence="2 3">
    <name type="scientific">Vibrio cholerae 2740-80</name>
    <dbReference type="NCBI Taxonomy" id="412614"/>
    <lineage>
        <taxon>Bacteria</taxon>
        <taxon>Pseudomonadati</taxon>
        <taxon>Pseudomonadota</taxon>
        <taxon>Gammaproteobacteria</taxon>
        <taxon>Vibrionales</taxon>
        <taxon>Vibrionaceae</taxon>
        <taxon>Vibrio</taxon>
    </lineage>
</organism>
<name>A0A0K9UX09_VIBCL</name>
<keyword evidence="1" id="KW-0812">Transmembrane</keyword>
<protein>
    <submittedName>
        <fullName evidence="2">Uncharacterized protein</fullName>
    </submittedName>
</protein>
<dbReference type="Proteomes" id="UP000003017">
    <property type="component" value="Unassembled WGS sequence"/>
</dbReference>
<comment type="caution">
    <text evidence="2">The sequence shown here is derived from an EMBL/GenBank/DDBJ whole genome shotgun (WGS) entry which is preliminary data.</text>
</comment>
<evidence type="ECO:0000313" key="2">
    <source>
        <dbReference type="EMBL" id="KNA60821.1"/>
    </source>
</evidence>
<gene>
    <name evidence="2" type="ORF">VC274080_022960</name>
</gene>
<reference evidence="2 3" key="2">
    <citation type="submission" date="2010-08" db="EMBL/GenBank/DDBJ databases">
        <title>The Genome Sequence of Vibrio cholerae strain 2740-80.</title>
        <authorList>
            <consortium name="The Broad Institute Genome Sequencing Platform"/>
            <person name="Colwell R."/>
            <person name="Young S.K."/>
            <person name="Zeng Q."/>
            <person name="Alvarado L."/>
            <person name="Berlin A."/>
            <person name="Chapman S."/>
            <person name="Chen Z."/>
            <person name="Freedman E."/>
            <person name="Gellesch M."/>
            <person name="Goldberg J."/>
            <person name="Griggs A."/>
            <person name="Gujja S."/>
            <person name="Heilman E."/>
            <person name="Heiman D."/>
            <person name="Howarth C."/>
            <person name="Larson L."/>
            <person name="Mehta T."/>
            <person name="Neiman D.N."/>
            <person name="Park D."/>
            <person name="Pearson M."/>
            <person name="Roberts A."/>
            <person name="Saif S."/>
            <person name="Shenoy N."/>
            <person name="Sisk P."/>
            <person name="Stolte C."/>
            <person name="Sykes S."/>
            <person name="White J."/>
            <person name="Yandava C."/>
            <person name="Borodovsky M."/>
            <person name="Heidelberg J."/>
            <person name="Haas B."/>
            <person name="Nusbaum C."/>
            <person name="Birren B."/>
        </authorList>
    </citation>
    <scope>NUCLEOTIDE SEQUENCE [LARGE SCALE GENOMIC DNA]</scope>
    <source>
        <strain evidence="2 3">2740-80</strain>
    </source>
</reference>
<dbReference type="AlphaFoldDB" id="A0A0K9UX09"/>